<feature type="chain" id="PRO_5045807835" evidence="1">
    <location>
        <begin position="21"/>
        <end position="351"/>
    </location>
</feature>
<sequence length="351" mass="37666">MRRRSFLALSAAALAAPAWSATGARFVTAASRPDNSTWLVGLSDSAEVLFQIPIPARGHAAATHPHQAQAVAFARRPGRFAVILDCLTGRETARLTAPEGRHFYGHGAFTADGRYLLTTENDYDGPDGRIGIWDVTAGYTRIDEVPSGGIGPHEIRRLPDGGFAVANGGIQTHPDYQRAKLNLPTMQPNLTYFDPQGQITEQAAPPADLHQNSIRHIDVDRAGRVVMALQWQGDPRQPVPLAASHRRGEELRFHPHPDTAKLRQYGGSVAVAGDGSEFAVTGPKGDHILYFRGADAVPAGGDALPQASGVAQMGDGLAITRTGGLTLRQNGRMVDHATGDNWTWDNHLVPI</sequence>
<dbReference type="RefSeq" id="WP_366191357.1">
    <property type="nucleotide sequence ID" value="NZ_JBFBVU010000002.1"/>
</dbReference>
<dbReference type="Pfam" id="PF07433">
    <property type="entry name" value="DUF1513"/>
    <property type="match status" value="1"/>
</dbReference>
<keyword evidence="3" id="KW-1185">Reference proteome</keyword>
<name>A0ABV3L2E1_9RHOB</name>
<dbReference type="InterPro" id="IPR011044">
    <property type="entry name" value="Quino_amine_DH_bsu"/>
</dbReference>
<dbReference type="Proteomes" id="UP001553161">
    <property type="component" value="Unassembled WGS sequence"/>
</dbReference>
<comment type="caution">
    <text evidence="2">The sequence shown here is derived from an EMBL/GenBank/DDBJ whole genome shotgun (WGS) entry which is preliminary data.</text>
</comment>
<proteinExistence type="predicted"/>
<organism evidence="2 3">
    <name type="scientific">Meridianimarinicoccus marinus</name>
    <dbReference type="NCBI Taxonomy" id="3231483"/>
    <lineage>
        <taxon>Bacteria</taxon>
        <taxon>Pseudomonadati</taxon>
        <taxon>Pseudomonadota</taxon>
        <taxon>Alphaproteobacteria</taxon>
        <taxon>Rhodobacterales</taxon>
        <taxon>Paracoccaceae</taxon>
        <taxon>Meridianimarinicoccus</taxon>
    </lineage>
</organism>
<evidence type="ECO:0000313" key="2">
    <source>
        <dbReference type="EMBL" id="MEV8465714.1"/>
    </source>
</evidence>
<protein>
    <submittedName>
        <fullName evidence="2">DUF1513 domain-containing protein</fullName>
    </submittedName>
</protein>
<dbReference type="SUPFAM" id="SSF50969">
    <property type="entry name" value="YVTN repeat-like/Quinoprotein amine dehydrogenase"/>
    <property type="match status" value="1"/>
</dbReference>
<dbReference type="PIRSF" id="PIRSF028101">
    <property type="entry name" value="UCP028101"/>
    <property type="match status" value="1"/>
</dbReference>
<dbReference type="InterPro" id="IPR008311">
    <property type="entry name" value="UCP028101"/>
</dbReference>
<dbReference type="Gene3D" id="2.130.10.10">
    <property type="entry name" value="YVTN repeat-like/Quinoprotein amine dehydrogenase"/>
    <property type="match status" value="1"/>
</dbReference>
<keyword evidence="1" id="KW-0732">Signal</keyword>
<evidence type="ECO:0000256" key="1">
    <source>
        <dbReference type="SAM" id="SignalP"/>
    </source>
</evidence>
<reference evidence="2 3" key="1">
    <citation type="submission" date="2024-07" db="EMBL/GenBank/DDBJ databases">
        <authorList>
            <person name="Kang M."/>
        </authorList>
    </citation>
    <scope>NUCLEOTIDE SEQUENCE [LARGE SCALE GENOMIC DNA]</scope>
    <source>
        <strain evidence="2 3">DFM31</strain>
    </source>
</reference>
<dbReference type="EMBL" id="JBFBVU010000002">
    <property type="protein sequence ID" value="MEV8465714.1"/>
    <property type="molecule type" value="Genomic_DNA"/>
</dbReference>
<gene>
    <name evidence="2" type="ORF">AB0T83_02825</name>
</gene>
<feature type="signal peptide" evidence="1">
    <location>
        <begin position="1"/>
        <end position="20"/>
    </location>
</feature>
<accession>A0ABV3L2E1</accession>
<dbReference type="InterPro" id="IPR015943">
    <property type="entry name" value="WD40/YVTN_repeat-like_dom_sf"/>
</dbReference>
<evidence type="ECO:0000313" key="3">
    <source>
        <dbReference type="Proteomes" id="UP001553161"/>
    </source>
</evidence>